<dbReference type="InterPro" id="IPR037992">
    <property type="entry name" value="TRAPPC6/Trs33"/>
</dbReference>
<dbReference type="Proteomes" id="UP000092993">
    <property type="component" value="Unassembled WGS sequence"/>
</dbReference>
<comment type="caution">
    <text evidence="2">The sequence shown here is derived from an EMBL/GenBank/DDBJ whole genome shotgun (WGS) entry which is preliminary data.</text>
</comment>
<evidence type="ECO:0000256" key="1">
    <source>
        <dbReference type="ARBA" id="ARBA00006218"/>
    </source>
</evidence>
<accession>A0A1C7MRT2</accession>
<name>A0A1C7MRT2_GRIFR</name>
<dbReference type="GO" id="GO:0005802">
    <property type="term" value="C:trans-Golgi network"/>
    <property type="evidence" value="ECO:0007669"/>
    <property type="project" value="TreeGrafter"/>
</dbReference>
<keyword evidence="3" id="KW-1185">Reference proteome</keyword>
<evidence type="ECO:0000313" key="3">
    <source>
        <dbReference type="Proteomes" id="UP000092993"/>
    </source>
</evidence>
<dbReference type="CDD" id="cd14944">
    <property type="entry name" value="TRAPPC6A_Trs33"/>
    <property type="match status" value="1"/>
</dbReference>
<dbReference type="Pfam" id="PF04051">
    <property type="entry name" value="TRAPP"/>
    <property type="match status" value="1"/>
</dbReference>
<dbReference type="SUPFAM" id="SSF111126">
    <property type="entry name" value="Ligand-binding domain in the NO signalling and Golgi transport"/>
    <property type="match status" value="1"/>
</dbReference>
<dbReference type="GO" id="GO:0030008">
    <property type="term" value="C:TRAPP complex"/>
    <property type="evidence" value="ECO:0007669"/>
    <property type="project" value="TreeGrafter"/>
</dbReference>
<comment type="similarity">
    <text evidence="1">Belongs to the TRAPP small subunits family. BET3 subfamily.</text>
</comment>
<dbReference type="Gene3D" id="3.30.1380.20">
    <property type="entry name" value="Trafficking protein particle complex subunit 3"/>
    <property type="match status" value="1"/>
</dbReference>
<gene>
    <name evidence="2" type="primary">TRAPPC6B</name>
    <name evidence="2" type="ORF">A0H81_00260</name>
</gene>
<dbReference type="GO" id="GO:0006888">
    <property type="term" value="P:endoplasmic reticulum to Golgi vesicle-mediated transport"/>
    <property type="evidence" value="ECO:0007669"/>
    <property type="project" value="TreeGrafter"/>
</dbReference>
<feature type="non-terminal residue" evidence="2">
    <location>
        <position position="1"/>
    </location>
</feature>
<dbReference type="GO" id="GO:0005801">
    <property type="term" value="C:cis-Golgi network"/>
    <property type="evidence" value="ECO:0007669"/>
    <property type="project" value="TreeGrafter"/>
</dbReference>
<proteinExistence type="inferred from homology"/>
<reference evidence="2 3" key="1">
    <citation type="submission" date="2016-03" db="EMBL/GenBank/DDBJ databases">
        <title>Whole genome sequencing of Grifola frondosa 9006-11.</title>
        <authorList>
            <person name="Min B."/>
            <person name="Park H."/>
            <person name="Kim J.-G."/>
            <person name="Cho H."/>
            <person name="Oh Y.-L."/>
            <person name="Kong W.-S."/>
            <person name="Choi I.-G."/>
        </authorList>
    </citation>
    <scope>NUCLEOTIDE SEQUENCE [LARGE SCALE GENOMIC DNA]</scope>
    <source>
        <strain evidence="2 3">9006-11</strain>
    </source>
</reference>
<dbReference type="EMBL" id="LUGG01000001">
    <property type="protein sequence ID" value="OBZ79572.1"/>
    <property type="molecule type" value="Genomic_DNA"/>
</dbReference>
<dbReference type="PANTHER" id="PTHR12817">
    <property type="entry name" value="TRAFFICKING PROTEIN PARTICLE COMPLEX SUBUNIT 6B"/>
    <property type="match status" value="1"/>
</dbReference>
<dbReference type="OrthoDB" id="941624at2759"/>
<dbReference type="AlphaFoldDB" id="A0A1C7MRT2"/>
<protein>
    <submittedName>
        <fullName evidence="2">Trafficking protein particle complex subunit 6B</fullName>
    </submittedName>
</protein>
<sequence>LAPTPLPYIQWGKDMAGRESFQGTTGNASFSSLAVAADPLVRQMDGAVMDYFLIEMVNALRESSAAATARAKKVEQEMIEAGLIPAPAPVPPALSMKHTLKDSVASTASRSSIGKAAGDDEEEELRARLEAIGMHVGANTAERLCHDRGLFSDTLDAIKFVCKDLWAACWDKQVDNLRTNHRGVYVLQDNAFKPISRVSGWEGRGESVRRSKLYVAMPAGIIRGALARLGFQAAVVQNVRIFIFARNSASDDRQYVGTFQVKLPKGS</sequence>
<dbReference type="PANTHER" id="PTHR12817:SF0">
    <property type="entry name" value="GEO08327P1"/>
    <property type="match status" value="1"/>
</dbReference>
<evidence type="ECO:0000313" key="2">
    <source>
        <dbReference type="EMBL" id="OBZ79572.1"/>
    </source>
</evidence>
<organism evidence="2 3">
    <name type="scientific">Grifola frondosa</name>
    <name type="common">Maitake</name>
    <name type="synonym">Polyporus frondosus</name>
    <dbReference type="NCBI Taxonomy" id="5627"/>
    <lineage>
        <taxon>Eukaryota</taxon>
        <taxon>Fungi</taxon>
        <taxon>Dikarya</taxon>
        <taxon>Basidiomycota</taxon>
        <taxon>Agaricomycotina</taxon>
        <taxon>Agaricomycetes</taxon>
        <taxon>Polyporales</taxon>
        <taxon>Grifolaceae</taxon>
        <taxon>Grifola</taxon>
    </lineage>
</organism>
<dbReference type="InterPro" id="IPR024096">
    <property type="entry name" value="NO_sig/Golgi_transp_ligand-bd"/>
</dbReference>
<dbReference type="InterPro" id="IPR007194">
    <property type="entry name" value="TRAPP_component"/>
</dbReference>
<dbReference type="OMA" id="AMDYFLI"/>
<dbReference type="STRING" id="5627.A0A1C7MRT2"/>